<organism evidence="3 4">
    <name type="scientific">Nosema bombycis (strain CQ1 / CVCC 102059)</name>
    <name type="common">Microsporidian parasite</name>
    <name type="synonym">Pebrine of silkworm</name>
    <dbReference type="NCBI Taxonomy" id="578461"/>
    <lineage>
        <taxon>Eukaryota</taxon>
        <taxon>Fungi</taxon>
        <taxon>Fungi incertae sedis</taxon>
        <taxon>Microsporidia</taxon>
        <taxon>Nosematidae</taxon>
        <taxon>Nosema</taxon>
    </lineage>
</organism>
<evidence type="ECO:0000313" key="4">
    <source>
        <dbReference type="Proteomes" id="UP000016927"/>
    </source>
</evidence>
<dbReference type="HOGENOM" id="CLU_444824_0_0_1"/>
<dbReference type="EMBL" id="KB908921">
    <property type="protein sequence ID" value="EOB14878.1"/>
    <property type="molecule type" value="Genomic_DNA"/>
</dbReference>
<evidence type="ECO:0000256" key="2">
    <source>
        <dbReference type="SAM" id="MobiDB-lite"/>
    </source>
</evidence>
<gene>
    <name evidence="3" type="ORF">NBO_13g0055</name>
</gene>
<keyword evidence="1" id="KW-0175">Coiled coil</keyword>
<protein>
    <recommendedName>
        <fullName evidence="5">Spc7 kinetochore protein domain-containing protein</fullName>
    </recommendedName>
</protein>
<evidence type="ECO:0008006" key="5">
    <source>
        <dbReference type="Google" id="ProtNLM"/>
    </source>
</evidence>
<reference evidence="3 4" key="1">
    <citation type="journal article" date="2013" name="BMC Genomics">
        <title>Comparative genomics of parasitic silkworm microsporidia reveal an association between genome expansion and host adaptation.</title>
        <authorList>
            <person name="Pan G."/>
            <person name="Xu J."/>
            <person name="Li T."/>
            <person name="Xia Q."/>
            <person name="Liu S.L."/>
            <person name="Zhang G."/>
            <person name="Li S."/>
            <person name="Li C."/>
            <person name="Liu H."/>
            <person name="Yang L."/>
            <person name="Liu T."/>
            <person name="Zhang X."/>
            <person name="Wu Z."/>
            <person name="Fan W."/>
            <person name="Dang X."/>
            <person name="Xiang H."/>
            <person name="Tao M."/>
            <person name="Li Y."/>
            <person name="Hu J."/>
            <person name="Li Z."/>
            <person name="Lin L."/>
            <person name="Luo J."/>
            <person name="Geng L."/>
            <person name="Wang L."/>
            <person name="Long M."/>
            <person name="Wan Y."/>
            <person name="He N."/>
            <person name="Zhang Z."/>
            <person name="Lu C."/>
            <person name="Keeling P.J."/>
            <person name="Wang J."/>
            <person name="Xiang Z."/>
            <person name="Zhou Z."/>
        </authorList>
    </citation>
    <scope>NUCLEOTIDE SEQUENCE [LARGE SCALE GENOMIC DNA]</scope>
    <source>
        <strain evidence="4">CQ1 / CVCC 102059</strain>
    </source>
</reference>
<sequence length="589" mass="68100">MNDEPIKRERRISFAAEAASVFKYEKENQETTISSDDEFTADLTYENSRQLSIFNEQTIVDDFMNRDMKELINDSLESHTKSRDVELCKEKVKDLEIREEAPVTKIYQSPRPKKCKRPSITKTNEDPHEIEKNDNKKSDYSNISDNSIISNNSVDTTEIINTQKLKFMVPQTKKPKINITEVFASKGIMFLDIISFANTRRNTLSKTRKEVDPGKIDFYKNFSTGRIKFFDDFVTDLKAKGEEYGQEIENFVDENEEVADIIASDELSKTTKTKMLDARNIAKVKWYELRAKKELAFNEIIIQNKNNLQSKLSEIKSKYEADINKRDSLIQAIEEIKAKAAAIKEQVQRIKADKETLEKKTKDIEIHEGLIESLSKTFEELKIKYNKNLLHRQIQENHVNDMKKSISVLLGNMREVCVSEDQLNALKDEFSKLCAIFDFSLGKVEKDLICFTYYGYSIEVGQKEKGYGVLQAKFTDINNISGQFIEGLLKSTSLQERIIDIIRLVLRKISIFCEFTNVLYNLSGSNQIEMSLQDDSLQIEIVLQNYKECKAIPLHLTINDKLDCVVTKDKDSYLYSLSEDKDFLLNHVE</sequence>
<feature type="region of interest" description="Disordered" evidence="2">
    <location>
        <begin position="106"/>
        <end position="147"/>
    </location>
</feature>
<evidence type="ECO:0000256" key="1">
    <source>
        <dbReference type="SAM" id="Coils"/>
    </source>
</evidence>
<dbReference type="OMA" id="EREVDCT"/>
<name>R0MPV6_NOSB1</name>
<dbReference type="AlphaFoldDB" id="R0MPV6"/>
<dbReference type="OrthoDB" id="2195102at2759"/>
<accession>R0MPV6</accession>
<evidence type="ECO:0000313" key="3">
    <source>
        <dbReference type="EMBL" id="EOB14878.1"/>
    </source>
</evidence>
<feature type="compositionally biased region" description="Basic and acidic residues" evidence="2">
    <location>
        <begin position="123"/>
        <end position="139"/>
    </location>
</feature>
<proteinExistence type="predicted"/>
<dbReference type="Proteomes" id="UP000016927">
    <property type="component" value="Unassembled WGS sequence"/>
</dbReference>
<feature type="coiled-coil region" evidence="1">
    <location>
        <begin position="298"/>
        <end position="360"/>
    </location>
</feature>
<dbReference type="VEuPathDB" id="MicrosporidiaDB:NBO_13g0055"/>
<keyword evidence="4" id="KW-1185">Reference proteome</keyword>